<dbReference type="Proteomes" id="UP000053555">
    <property type="component" value="Unassembled WGS sequence"/>
</dbReference>
<dbReference type="EMBL" id="QZWG01000018">
    <property type="protein sequence ID" value="RZB52816.1"/>
    <property type="molecule type" value="Genomic_DNA"/>
</dbReference>
<dbReference type="SUPFAM" id="SSF49452">
    <property type="entry name" value="Starch-binding domain-like"/>
    <property type="match status" value="1"/>
</dbReference>
<dbReference type="Proteomes" id="UP000289340">
    <property type="component" value="Chromosome 18"/>
</dbReference>
<reference evidence="3" key="1">
    <citation type="submission" date="2014-07" db="EMBL/GenBank/DDBJ databases">
        <title>Identification of a novel salt tolerance gene in wild soybean by whole-genome sequencing.</title>
        <authorList>
            <person name="Lam H.-M."/>
            <person name="Qi X."/>
            <person name="Li M.-W."/>
            <person name="Liu X."/>
            <person name="Xie M."/>
            <person name="Ni M."/>
            <person name="Xu X."/>
        </authorList>
    </citation>
    <scope>NUCLEOTIDE SEQUENCE [LARGE SCALE GENOMIC DNA]</scope>
    <source>
        <tissue evidence="3">Root</tissue>
    </source>
</reference>
<reference evidence="4 5" key="2">
    <citation type="submission" date="2018-09" db="EMBL/GenBank/DDBJ databases">
        <title>A high-quality reference genome of wild soybean provides a powerful tool to mine soybean genomes.</title>
        <authorList>
            <person name="Xie M."/>
            <person name="Chung C.Y.L."/>
            <person name="Li M.-W."/>
            <person name="Wong F.-L."/>
            <person name="Chan T.-F."/>
            <person name="Lam H.-M."/>
        </authorList>
    </citation>
    <scope>NUCLEOTIDE SEQUENCE [LARGE SCALE GENOMIC DNA]</scope>
    <source>
        <strain evidence="5">cv. W05</strain>
        <tissue evidence="4">Hypocotyl of etiolated seedlings</tissue>
    </source>
</reference>
<dbReference type="InterPro" id="IPR013784">
    <property type="entry name" value="Carb-bd-like_fold"/>
</dbReference>
<dbReference type="InterPro" id="IPR013783">
    <property type="entry name" value="Ig-like_fold"/>
</dbReference>
<sequence length="279" mass="31764">MYPTSTLNNTQLSLICQQQQKLILQRSKRLFLCDQASLHQHQVMALNTSCSKAIVDMLGTHVPKCAIDVSNTPRFSLPQNDKKGCNLGFPKLVQNKGLFPLHAVPSKTMVDLDNLVLQSQEKPKESKTINVKFQLQCNCNYGEQFLVVGNDPMFGSWNPEKAIPMTWSEGHVWTAEMGVPVGKYQFKIILKTAEGEIVWQPGPDRNLHTWEAMNRITVCEYWDNAEQQKVTEDDEVPNTMEEDQLARTNKELQMESEMPNFAENLGNPKEKLKSRLPKC</sequence>
<evidence type="ECO:0000313" key="4">
    <source>
        <dbReference type="EMBL" id="RZB52816.1"/>
    </source>
</evidence>
<protein>
    <recommendedName>
        <fullName evidence="2">CBM20 domain-containing protein</fullName>
    </recommendedName>
</protein>
<evidence type="ECO:0000259" key="2">
    <source>
        <dbReference type="PROSITE" id="PS51166"/>
    </source>
</evidence>
<dbReference type="GO" id="GO:2001070">
    <property type="term" value="F:starch binding"/>
    <property type="evidence" value="ECO:0007669"/>
    <property type="project" value="InterPro"/>
</dbReference>
<dbReference type="GO" id="GO:0016020">
    <property type="term" value="C:membrane"/>
    <property type="evidence" value="ECO:0007669"/>
    <property type="project" value="TreeGrafter"/>
</dbReference>
<name>A0A0B2PIV1_GLYSO</name>
<dbReference type="AlphaFoldDB" id="A0A0B2PIV1"/>
<dbReference type="Gene3D" id="2.60.40.10">
    <property type="entry name" value="Immunoglobulins"/>
    <property type="match status" value="1"/>
</dbReference>
<evidence type="ECO:0000313" key="3">
    <source>
        <dbReference type="EMBL" id="KHN07492.1"/>
    </source>
</evidence>
<organism evidence="3">
    <name type="scientific">Glycine soja</name>
    <name type="common">Wild soybean</name>
    <dbReference type="NCBI Taxonomy" id="3848"/>
    <lineage>
        <taxon>Eukaryota</taxon>
        <taxon>Viridiplantae</taxon>
        <taxon>Streptophyta</taxon>
        <taxon>Embryophyta</taxon>
        <taxon>Tracheophyta</taxon>
        <taxon>Spermatophyta</taxon>
        <taxon>Magnoliopsida</taxon>
        <taxon>eudicotyledons</taxon>
        <taxon>Gunneridae</taxon>
        <taxon>Pentapetalae</taxon>
        <taxon>rosids</taxon>
        <taxon>fabids</taxon>
        <taxon>Fabales</taxon>
        <taxon>Fabaceae</taxon>
        <taxon>Papilionoideae</taxon>
        <taxon>50 kb inversion clade</taxon>
        <taxon>NPAAA clade</taxon>
        <taxon>indigoferoid/millettioid clade</taxon>
        <taxon>Phaseoleae</taxon>
        <taxon>Glycine</taxon>
        <taxon>Glycine subgen. Soja</taxon>
    </lineage>
</organism>
<keyword evidence="5" id="KW-1185">Reference proteome</keyword>
<dbReference type="EMBL" id="KN667003">
    <property type="protein sequence ID" value="KHN07492.1"/>
    <property type="molecule type" value="Genomic_DNA"/>
</dbReference>
<evidence type="ECO:0000256" key="1">
    <source>
        <dbReference type="SAM" id="MobiDB-lite"/>
    </source>
</evidence>
<feature type="region of interest" description="Disordered" evidence="1">
    <location>
        <begin position="255"/>
        <end position="279"/>
    </location>
</feature>
<dbReference type="CDD" id="cd05467">
    <property type="entry name" value="CBM20"/>
    <property type="match status" value="1"/>
</dbReference>
<dbReference type="InterPro" id="IPR002044">
    <property type="entry name" value="CBM20"/>
</dbReference>
<feature type="domain" description="CBM20" evidence="2">
    <location>
        <begin position="123"/>
        <end position="224"/>
    </location>
</feature>
<dbReference type="PROSITE" id="PS51166">
    <property type="entry name" value="CBM20"/>
    <property type="match status" value="1"/>
</dbReference>
<gene>
    <name evidence="4" type="ORF">D0Y65_049043</name>
    <name evidence="3" type="ORF">glysoja_034973</name>
</gene>
<accession>A0A0B2PIV1</accession>
<dbReference type="PANTHER" id="PTHR15048:SF0">
    <property type="entry name" value="STARCH-BINDING DOMAIN-CONTAINING PROTEIN 1"/>
    <property type="match status" value="1"/>
</dbReference>
<dbReference type="PANTHER" id="PTHR15048">
    <property type="entry name" value="STARCH-BINDING DOMAIN-CONTAINING PROTEIN 1"/>
    <property type="match status" value="1"/>
</dbReference>
<dbReference type="SMART" id="SM01065">
    <property type="entry name" value="CBM_2"/>
    <property type="match status" value="1"/>
</dbReference>
<proteinExistence type="predicted"/>
<evidence type="ECO:0000313" key="5">
    <source>
        <dbReference type="Proteomes" id="UP000289340"/>
    </source>
</evidence>
<dbReference type="Pfam" id="PF00686">
    <property type="entry name" value="CBM_20"/>
    <property type="match status" value="1"/>
</dbReference>